<organism evidence="2 3">
    <name type="scientific">Hymenobacter gummosus</name>
    <dbReference type="NCBI Taxonomy" id="1776032"/>
    <lineage>
        <taxon>Bacteria</taxon>
        <taxon>Pseudomonadati</taxon>
        <taxon>Bacteroidota</taxon>
        <taxon>Cytophagia</taxon>
        <taxon>Cytophagales</taxon>
        <taxon>Hymenobacteraceae</taxon>
        <taxon>Hymenobacter</taxon>
    </lineage>
</organism>
<dbReference type="Gene3D" id="3.90.1340.10">
    <property type="entry name" value="Phage tail collar domain"/>
    <property type="match status" value="1"/>
</dbReference>
<gene>
    <name evidence="2" type="ORF">EJV47_19985</name>
</gene>
<dbReference type="InterPro" id="IPR011083">
    <property type="entry name" value="Phage_tail_collar_dom"/>
</dbReference>
<name>A0A3S0H2U1_9BACT</name>
<evidence type="ECO:0000259" key="1">
    <source>
        <dbReference type="Pfam" id="PF07484"/>
    </source>
</evidence>
<dbReference type="InterPro" id="IPR037053">
    <property type="entry name" value="Phage_tail_collar_dom_sf"/>
</dbReference>
<dbReference type="OrthoDB" id="9810174at2"/>
<protein>
    <submittedName>
        <fullName evidence="2">Phage tail protein</fullName>
    </submittedName>
</protein>
<keyword evidence="3" id="KW-1185">Reference proteome</keyword>
<proteinExistence type="predicted"/>
<accession>A0A3S0H2U1</accession>
<dbReference type="Pfam" id="PF07484">
    <property type="entry name" value="Collar"/>
    <property type="match status" value="1"/>
</dbReference>
<dbReference type="Proteomes" id="UP000282184">
    <property type="component" value="Unassembled WGS sequence"/>
</dbReference>
<dbReference type="SUPFAM" id="SSF88874">
    <property type="entry name" value="Receptor-binding domain of short tail fibre protein gp12"/>
    <property type="match status" value="1"/>
</dbReference>
<dbReference type="EMBL" id="RXOF01000013">
    <property type="protein sequence ID" value="RTQ47177.1"/>
    <property type="molecule type" value="Genomic_DNA"/>
</dbReference>
<comment type="caution">
    <text evidence="2">The sequence shown here is derived from an EMBL/GenBank/DDBJ whole genome shotgun (WGS) entry which is preliminary data.</text>
</comment>
<sequence>MDNYLGEIRMFAGNFAPQGWFFCQGQLLSISQYDALFALLGTTYGGDGMTTFALPNMQSRVIVGQGPSQSGTAYPRGTMGGSETVGLTTQQMPAHSHAVKPVLNANQGGPVTNNPVQALPATSATDAYNATAGASMGAGAIADAQLGPAGNSQPHNNLQPVQAINYIIAWEGIYPSTN</sequence>
<dbReference type="AlphaFoldDB" id="A0A3S0H2U1"/>
<dbReference type="RefSeq" id="WP_126694976.1">
    <property type="nucleotide sequence ID" value="NZ_RXOF01000013.1"/>
</dbReference>
<evidence type="ECO:0000313" key="2">
    <source>
        <dbReference type="EMBL" id="RTQ47177.1"/>
    </source>
</evidence>
<evidence type="ECO:0000313" key="3">
    <source>
        <dbReference type="Proteomes" id="UP000282184"/>
    </source>
</evidence>
<reference evidence="2 3" key="1">
    <citation type="submission" date="2018-12" db="EMBL/GenBank/DDBJ databases">
        <title>Hymenobacter gummosus sp. nov., isolated from a spring.</title>
        <authorList>
            <person name="Nie L."/>
        </authorList>
    </citation>
    <scope>NUCLEOTIDE SEQUENCE [LARGE SCALE GENOMIC DNA]</scope>
    <source>
        <strain evidence="2 3">KCTC 52166</strain>
    </source>
</reference>
<feature type="domain" description="Phage tail collar" evidence="1">
    <location>
        <begin position="6"/>
        <end position="62"/>
    </location>
</feature>